<evidence type="ECO:0000259" key="1">
    <source>
        <dbReference type="Pfam" id="PF00456"/>
    </source>
</evidence>
<dbReference type="Proteomes" id="UP001603857">
    <property type="component" value="Unassembled WGS sequence"/>
</dbReference>
<accession>A0ABD1MXS3</accession>
<proteinExistence type="predicted"/>
<keyword evidence="3" id="KW-1185">Reference proteome</keyword>
<dbReference type="EMBL" id="JBGMDY010000003">
    <property type="protein sequence ID" value="KAL2340203.1"/>
    <property type="molecule type" value="Genomic_DNA"/>
</dbReference>
<dbReference type="Pfam" id="PF00456">
    <property type="entry name" value="Transketolase_N"/>
    <property type="match status" value="1"/>
</dbReference>
<organism evidence="2 3">
    <name type="scientific">Flemingia macrophylla</name>
    <dbReference type="NCBI Taxonomy" id="520843"/>
    <lineage>
        <taxon>Eukaryota</taxon>
        <taxon>Viridiplantae</taxon>
        <taxon>Streptophyta</taxon>
        <taxon>Embryophyta</taxon>
        <taxon>Tracheophyta</taxon>
        <taxon>Spermatophyta</taxon>
        <taxon>Magnoliopsida</taxon>
        <taxon>eudicotyledons</taxon>
        <taxon>Gunneridae</taxon>
        <taxon>Pentapetalae</taxon>
        <taxon>rosids</taxon>
        <taxon>fabids</taxon>
        <taxon>Fabales</taxon>
        <taxon>Fabaceae</taxon>
        <taxon>Papilionoideae</taxon>
        <taxon>50 kb inversion clade</taxon>
        <taxon>NPAAA clade</taxon>
        <taxon>indigoferoid/millettioid clade</taxon>
        <taxon>Phaseoleae</taxon>
        <taxon>Flemingia</taxon>
    </lineage>
</organism>
<sequence>MKADFHGMHAMNTLKKASTTVKTLKKALADAALVEKSVNTICFLAVDTVEKANSGLPGLSMGCAPIGNVLFDEAMRRLRILGRNSEIWLRSDHRVKLEDHVVEELR</sequence>
<evidence type="ECO:0000313" key="2">
    <source>
        <dbReference type="EMBL" id="KAL2340203.1"/>
    </source>
</evidence>
<gene>
    <name evidence="2" type="ORF">Fmac_008143</name>
</gene>
<protein>
    <recommendedName>
        <fullName evidence="1">Transketolase N-terminal domain-containing protein</fullName>
    </recommendedName>
</protein>
<dbReference type="AlphaFoldDB" id="A0ABD1MXS3"/>
<dbReference type="Gene3D" id="3.40.50.970">
    <property type="match status" value="1"/>
</dbReference>
<evidence type="ECO:0000313" key="3">
    <source>
        <dbReference type="Proteomes" id="UP001603857"/>
    </source>
</evidence>
<comment type="caution">
    <text evidence="2">The sequence shown here is derived from an EMBL/GenBank/DDBJ whole genome shotgun (WGS) entry which is preliminary data.</text>
</comment>
<dbReference type="InterPro" id="IPR029061">
    <property type="entry name" value="THDP-binding"/>
</dbReference>
<feature type="domain" description="Transketolase N-terminal" evidence="1">
    <location>
        <begin position="36"/>
        <end position="76"/>
    </location>
</feature>
<dbReference type="InterPro" id="IPR005474">
    <property type="entry name" value="Transketolase_N"/>
</dbReference>
<reference evidence="2 3" key="1">
    <citation type="submission" date="2024-08" db="EMBL/GenBank/DDBJ databases">
        <title>Insights into the chromosomal genome structure of Flemingia macrophylla.</title>
        <authorList>
            <person name="Ding Y."/>
            <person name="Zhao Y."/>
            <person name="Bi W."/>
            <person name="Wu M."/>
            <person name="Zhao G."/>
            <person name="Gong Y."/>
            <person name="Li W."/>
            <person name="Zhang P."/>
        </authorList>
    </citation>
    <scope>NUCLEOTIDE SEQUENCE [LARGE SCALE GENOMIC DNA]</scope>
    <source>
        <strain evidence="2">DYQJB</strain>
        <tissue evidence="2">Leaf</tissue>
    </source>
</reference>
<name>A0ABD1MXS3_9FABA</name>
<dbReference type="SUPFAM" id="SSF52518">
    <property type="entry name" value="Thiamin diphosphate-binding fold (THDP-binding)"/>
    <property type="match status" value="1"/>
</dbReference>